<dbReference type="PANTHER" id="PTHR11803:SF58">
    <property type="entry name" value="PROTEIN HMF1-RELATED"/>
    <property type="match status" value="1"/>
</dbReference>
<dbReference type="Pfam" id="PF01042">
    <property type="entry name" value="Ribonuc_L-PSP"/>
    <property type="match status" value="1"/>
</dbReference>
<name>A0ABQ1U4E4_9NOCA</name>
<dbReference type="CDD" id="cd00448">
    <property type="entry name" value="YjgF_YER057c_UK114_family"/>
    <property type="match status" value="1"/>
</dbReference>
<evidence type="ECO:0000313" key="3">
    <source>
        <dbReference type="Proteomes" id="UP000632454"/>
    </source>
</evidence>
<reference evidence="3" key="1">
    <citation type="journal article" date="2019" name="Int. J. Syst. Evol. Microbiol.">
        <title>The Global Catalogue of Microorganisms (GCM) 10K type strain sequencing project: providing services to taxonomists for standard genome sequencing and annotation.</title>
        <authorList>
            <consortium name="The Broad Institute Genomics Platform"/>
            <consortium name="The Broad Institute Genome Sequencing Center for Infectious Disease"/>
            <person name="Wu L."/>
            <person name="Ma J."/>
        </authorList>
    </citation>
    <scope>NUCLEOTIDE SEQUENCE [LARGE SCALE GENOMIC DNA]</scope>
    <source>
        <strain evidence="3">CCM 7855</strain>
    </source>
</reference>
<sequence length="133" mass="13510">MSQLRLNGSETLYDGGFTYSATALPGSIIFTAGAAPTEADGSTFGPGDVQAQARQCMLNLTTILSEAGASLSDVAKVTVYVAEGLQADLSVAWDAVVEAFGAHKPAGTLIGVTVLAHDGQLVEIEAIAAIPQS</sequence>
<keyword evidence="3" id="KW-1185">Reference proteome</keyword>
<protein>
    <submittedName>
        <fullName evidence="2">Reactive intermediate/imine deaminase</fullName>
    </submittedName>
</protein>
<gene>
    <name evidence="2" type="ORF">GCM10007298_01100</name>
</gene>
<evidence type="ECO:0000313" key="2">
    <source>
        <dbReference type="EMBL" id="GGF08984.1"/>
    </source>
</evidence>
<dbReference type="PANTHER" id="PTHR11803">
    <property type="entry name" value="2-IMINOBUTANOATE/2-IMINOPROPANOATE DEAMINASE RIDA"/>
    <property type="match status" value="1"/>
</dbReference>
<accession>A0ABQ1U4E4</accession>
<dbReference type="EMBL" id="BMCS01000001">
    <property type="protein sequence ID" value="GGF08984.1"/>
    <property type="molecule type" value="Genomic_DNA"/>
</dbReference>
<comment type="similarity">
    <text evidence="1">Belongs to the RutC family.</text>
</comment>
<organism evidence="2 3">
    <name type="scientific">Williamsia phyllosphaerae</name>
    <dbReference type="NCBI Taxonomy" id="885042"/>
    <lineage>
        <taxon>Bacteria</taxon>
        <taxon>Bacillati</taxon>
        <taxon>Actinomycetota</taxon>
        <taxon>Actinomycetes</taxon>
        <taxon>Mycobacteriales</taxon>
        <taxon>Nocardiaceae</taxon>
        <taxon>Williamsia</taxon>
    </lineage>
</organism>
<dbReference type="RefSeq" id="WP_188485925.1">
    <property type="nucleotide sequence ID" value="NZ_BMCS01000001.1"/>
</dbReference>
<dbReference type="Proteomes" id="UP000632454">
    <property type="component" value="Unassembled WGS sequence"/>
</dbReference>
<proteinExistence type="inferred from homology"/>
<dbReference type="InterPro" id="IPR035959">
    <property type="entry name" value="RutC-like_sf"/>
</dbReference>
<evidence type="ECO:0000256" key="1">
    <source>
        <dbReference type="ARBA" id="ARBA00010552"/>
    </source>
</evidence>
<dbReference type="Gene3D" id="3.30.1330.40">
    <property type="entry name" value="RutC-like"/>
    <property type="match status" value="1"/>
</dbReference>
<dbReference type="SUPFAM" id="SSF55298">
    <property type="entry name" value="YjgF-like"/>
    <property type="match status" value="1"/>
</dbReference>
<comment type="caution">
    <text evidence="2">The sequence shown here is derived from an EMBL/GenBank/DDBJ whole genome shotgun (WGS) entry which is preliminary data.</text>
</comment>
<dbReference type="InterPro" id="IPR006175">
    <property type="entry name" value="YjgF/YER057c/UK114"/>
</dbReference>